<dbReference type="RefSeq" id="WP_175049066.1">
    <property type="nucleotide sequence ID" value="NZ_CADIKC010000001.1"/>
</dbReference>
<dbReference type="InterPro" id="IPR023048">
    <property type="entry name" value="NADH:quinone_OxRdtase_FMN_depd"/>
</dbReference>
<accession>A0A6J4ZXJ6</accession>
<evidence type="ECO:0000256" key="3">
    <source>
        <dbReference type="ARBA" id="ARBA00023002"/>
    </source>
</evidence>
<evidence type="ECO:0000256" key="6">
    <source>
        <dbReference type="HAMAP-Rule" id="MF_01216"/>
    </source>
</evidence>
<evidence type="ECO:0000256" key="2">
    <source>
        <dbReference type="ARBA" id="ARBA00022643"/>
    </source>
</evidence>
<keyword evidence="2 6" id="KW-0288">FMN</keyword>
<comment type="cofactor">
    <cofactor evidence="6">
        <name>FMN</name>
        <dbReference type="ChEBI" id="CHEBI:58210"/>
    </cofactor>
    <text evidence="6">Binds 1 FMN per subunit.</text>
</comment>
<keyword evidence="4 6" id="KW-0520">NAD</keyword>
<dbReference type="PANTHER" id="PTHR43741:SF4">
    <property type="entry name" value="FMN-DEPENDENT NADH:QUINONE OXIDOREDUCTASE"/>
    <property type="match status" value="1"/>
</dbReference>
<feature type="binding site" evidence="6">
    <location>
        <position position="9"/>
    </location>
    <ligand>
        <name>FMN</name>
        <dbReference type="ChEBI" id="CHEBI:58210"/>
    </ligand>
</feature>
<dbReference type="InterPro" id="IPR029039">
    <property type="entry name" value="Flavoprotein-like_sf"/>
</dbReference>
<organism evidence="8 9">
    <name type="scientific">Paraburkholderia sediminicola</name>
    <dbReference type="NCBI Taxonomy" id="458836"/>
    <lineage>
        <taxon>Bacteria</taxon>
        <taxon>Pseudomonadati</taxon>
        <taxon>Pseudomonadota</taxon>
        <taxon>Betaproteobacteria</taxon>
        <taxon>Burkholderiales</taxon>
        <taxon>Burkholderiaceae</taxon>
        <taxon>Paraburkholderia</taxon>
    </lineage>
</organism>
<keyword evidence="9" id="KW-1185">Reference proteome</keyword>
<name>A0A6J4ZXJ6_9BURK</name>
<comment type="function">
    <text evidence="6">Also exhibits azoreductase activity. Catalyzes the reductive cleavage of the azo bond in aromatic azo compounds to the corresponding amines.</text>
</comment>
<dbReference type="Pfam" id="PF02525">
    <property type="entry name" value="Flavodoxin_2"/>
    <property type="match status" value="1"/>
</dbReference>
<dbReference type="GeneID" id="97039374"/>
<dbReference type="GO" id="GO:0016655">
    <property type="term" value="F:oxidoreductase activity, acting on NAD(P)H, quinone or similar compound as acceptor"/>
    <property type="evidence" value="ECO:0007669"/>
    <property type="project" value="InterPro"/>
</dbReference>
<gene>
    <name evidence="8" type="primary">azoR_1</name>
    <name evidence="6" type="synonym">azoR</name>
    <name evidence="8" type="ORF">LMG24238_00718</name>
</gene>
<dbReference type="InterPro" id="IPR050104">
    <property type="entry name" value="FMN-dep_NADH:Q_OxRdtase_AzoR1"/>
</dbReference>
<evidence type="ECO:0000256" key="5">
    <source>
        <dbReference type="ARBA" id="ARBA00048542"/>
    </source>
</evidence>
<comment type="catalytic activity">
    <reaction evidence="6">
        <text>2 a quinone + NADH + H(+) = 2 a 1,4-benzosemiquinone + NAD(+)</text>
        <dbReference type="Rhea" id="RHEA:65952"/>
        <dbReference type="ChEBI" id="CHEBI:15378"/>
        <dbReference type="ChEBI" id="CHEBI:57540"/>
        <dbReference type="ChEBI" id="CHEBI:57945"/>
        <dbReference type="ChEBI" id="CHEBI:132124"/>
        <dbReference type="ChEBI" id="CHEBI:134225"/>
    </reaction>
</comment>
<dbReference type="EC" id="1.6.5.-" evidence="6"/>
<evidence type="ECO:0000256" key="1">
    <source>
        <dbReference type="ARBA" id="ARBA00022630"/>
    </source>
</evidence>
<keyword evidence="3 6" id="KW-0560">Oxidoreductase</keyword>
<comment type="caution">
    <text evidence="6">Lacks conserved residue(s) required for the propagation of feature annotation.</text>
</comment>
<comment type="subunit">
    <text evidence="6">Homodimer.</text>
</comment>
<dbReference type="PANTHER" id="PTHR43741">
    <property type="entry name" value="FMN-DEPENDENT NADH-AZOREDUCTASE 1"/>
    <property type="match status" value="1"/>
</dbReference>
<comment type="similarity">
    <text evidence="6">Belongs to the azoreductase type 1 family.</text>
</comment>
<protein>
    <recommendedName>
        <fullName evidence="6">FMN dependent NADH:quinone oxidoreductase</fullName>
        <ecNumber evidence="6">1.6.5.-</ecNumber>
    </recommendedName>
    <alternativeName>
        <fullName evidence="6">Azo-dye reductase</fullName>
    </alternativeName>
    <alternativeName>
        <fullName evidence="6">FMN-dependent NADH-azo compound oxidoreductase</fullName>
    </alternativeName>
    <alternativeName>
        <fullName evidence="6">FMN-dependent NADH-azoreductase</fullName>
        <ecNumber evidence="6">1.7.1.17</ecNumber>
    </alternativeName>
</protein>
<evidence type="ECO:0000259" key="7">
    <source>
        <dbReference type="Pfam" id="PF02525"/>
    </source>
</evidence>
<proteinExistence type="inferred from homology"/>
<dbReference type="InterPro" id="IPR003680">
    <property type="entry name" value="Flavodoxin_fold"/>
</dbReference>
<dbReference type="EC" id="1.7.1.17" evidence="6"/>
<reference evidence="8 9" key="1">
    <citation type="submission" date="2020-04" db="EMBL/GenBank/DDBJ databases">
        <authorList>
            <person name="De Canck E."/>
        </authorList>
    </citation>
    <scope>NUCLEOTIDE SEQUENCE [LARGE SCALE GENOMIC DNA]</scope>
    <source>
        <strain evidence="8 9">LMG 24238</strain>
    </source>
</reference>
<dbReference type="AlphaFoldDB" id="A0A6J4ZXJ6"/>
<dbReference type="HAMAP" id="MF_01216">
    <property type="entry name" value="Azoreductase_type1"/>
    <property type="match status" value="1"/>
</dbReference>
<dbReference type="GO" id="GO:0010181">
    <property type="term" value="F:FMN binding"/>
    <property type="evidence" value="ECO:0007669"/>
    <property type="project" value="UniProtKB-UniRule"/>
</dbReference>
<evidence type="ECO:0000256" key="4">
    <source>
        <dbReference type="ARBA" id="ARBA00023027"/>
    </source>
</evidence>
<evidence type="ECO:0000313" key="9">
    <source>
        <dbReference type="Proteomes" id="UP000494255"/>
    </source>
</evidence>
<dbReference type="SUPFAM" id="SSF52218">
    <property type="entry name" value="Flavoproteins"/>
    <property type="match status" value="1"/>
</dbReference>
<feature type="domain" description="Flavodoxin-like fold" evidence="7">
    <location>
        <begin position="1"/>
        <end position="202"/>
    </location>
</feature>
<dbReference type="GO" id="GO:0016652">
    <property type="term" value="F:oxidoreductase activity, acting on NAD(P)H as acceptor"/>
    <property type="evidence" value="ECO:0007669"/>
    <property type="project" value="UniProtKB-UniRule"/>
</dbReference>
<dbReference type="GO" id="GO:0009055">
    <property type="term" value="F:electron transfer activity"/>
    <property type="evidence" value="ECO:0007669"/>
    <property type="project" value="UniProtKB-UniRule"/>
</dbReference>
<comment type="function">
    <text evidence="6">Quinone reductase that provides resistance to thiol-specific stress caused by electrophilic quinones.</text>
</comment>
<evidence type="ECO:0000313" key="8">
    <source>
        <dbReference type="EMBL" id="CAB3645773.1"/>
    </source>
</evidence>
<comment type="catalytic activity">
    <reaction evidence="5">
        <text>N,N-dimethyl-1,4-phenylenediamine + anthranilate + 2 NAD(+) = 2-(4-dimethylaminophenyl)diazenylbenzoate + 2 NADH + 2 H(+)</text>
        <dbReference type="Rhea" id="RHEA:55872"/>
        <dbReference type="ChEBI" id="CHEBI:15378"/>
        <dbReference type="ChEBI" id="CHEBI:15783"/>
        <dbReference type="ChEBI" id="CHEBI:16567"/>
        <dbReference type="ChEBI" id="CHEBI:57540"/>
        <dbReference type="ChEBI" id="CHEBI:57945"/>
        <dbReference type="ChEBI" id="CHEBI:71579"/>
        <dbReference type="EC" id="1.7.1.17"/>
    </reaction>
    <physiologicalReaction direction="right-to-left" evidence="5">
        <dbReference type="Rhea" id="RHEA:55874"/>
    </physiologicalReaction>
</comment>
<dbReference type="EMBL" id="CADIKC010000001">
    <property type="protein sequence ID" value="CAB3645773.1"/>
    <property type="molecule type" value="Genomic_DNA"/>
</dbReference>
<sequence>MKILLINASPHGEASHGYRFAGEIIGVLREYTAPNAPDAPAASAIKVIERDLAATPLPPVARDYARAVTSRTPDKTQFDVSEQLIDEIETTDALIINTPMHNFTVPAALKLWIDYTLRIHRTFASTPEGKVGLMRDRPTLVIVGSGGVHSGERARQPDFLTPYLRYALGSIGIHSVQFLLLQGLVMGEAAVAEALDAARAQLTGDAVFASLAAQAARGASMAAVMAARTA</sequence>
<keyword evidence="1 6" id="KW-0285">Flavoprotein</keyword>
<dbReference type="Gene3D" id="3.40.50.360">
    <property type="match status" value="1"/>
</dbReference>
<dbReference type="Proteomes" id="UP000494255">
    <property type="component" value="Unassembled WGS sequence"/>
</dbReference>